<protein>
    <submittedName>
        <fullName evidence="4">Alpha/beta hydrolase</fullName>
    </submittedName>
</protein>
<accession>A0ABN6MXM2</accession>
<name>A0ABN6MXM2_9BACT</name>
<dbReference type="Pfam" id="PF00561">
    <property type="entry name" value="Abhydrolase_1"/>
    <property type="match status" value="1"/>
</dbReference>
<dbReference type="PRINTS" id="PR00111">
    <property type="entry name" value="ABHYDROLASE"/>
</dbReference>
<evidence type="ECO:0000256" key="1">
    <source>
        <dbReference type="ARBA" id="ARBA00022801"/>
    </source>
</evidence>
<dbReference type="Proteomes" id="UP001162891">
    <property type="component" value="Chromosome"/>
</dbReference>
<keyword evidence="1 4" id="KW-0378">Hydrolase</keyword>
<dbReference type="InterPro" id="IPR000073">
    <property type="entry name" value="AB_hydrolase_1"/>
</dbReference>
<reference evidence="5" key="1">
    <citation type="journal article" date="2022" name="Int. J. Syst. Evol. Microbiol.">
        <title>Anaeromyxobacter oryzae sp. nov., Anaeromyxobacter diazotrophicus sp. nov. and Anaeromyxobacter paludicola sp. nov., isolated from paddy soils.</title>
        <authorList>
            <person name="Itoh H."/>
            <person name="Xu Z."/>
            <person name="Mise K."/>
            <person name="Masuda Y."/>
            <person name="Ushijima N."/>
            <person name="Hayakawa C."/>
            <person name="Shiratori Y."/>
            <person name="Senoo K."/>
        </authorList>
    </citation>
    <scope>NUCLEOTIDE SEQUENCE [LARGE SCALE GENOMIC DNA]</scope>
    <source>
        <strain evidence="5">Red232</strain>
    </source>
</reference>
<dbReference type="GO" id="GO:0016787">
    <property type="term" value="F:hydrolase activity"/>
    <property type="evidence" value="ECO:0007669"/>
    <property type="project" value="UniProtKB-KW"/>
</dbReference>
<evidence type="ECO:0000256" key="2">
    <source>
        <dbReference type="SAM" id="MobiDB-lite"/>
    </source>
</evidence>
<feature type="domain" description="AB hydrolase-1" evidence="3">
    <location>
        <begin position="24"/>
        <end position="272"/>
    </location>
</feature>
<proteinExistence type="predicted"/>
<evidence type="ECO:0000313" key="4">
    <source>
        <dbReference type="EMBL" id="BDG04425.1"/>
    </source>
</evidence>
<dbReference type="RefSeq" id="WP_248352794.1">
    <property type="nucleotide sequence ID" value="NZ_AP025591.1"/>
</dbReference>
<dbReference type="SUPFAM" id="SSF53474">
    <property type="entry name" value="alpha/beta-Hydrolases"/>
    <property type="match status" value="1"/>
</dbReference>
<sequence length="315" mass="33738">MDRLTLAANGISFAALADGPPDGPLLLLLHGFPELARSWRHQLPALASAGFRAVAPDLRGYGESDLSGPYDLETLSADVAGLVRALGRRRAVVVGHDWGGAMAWATAVLRPEVVERLVVLSCPYPAVFAAEVVRNPRQLLRSAYMLFFQLPVLPDWTLARRGAAAVARALRGGSAIRSAWPREELDRYRAAFLRPGAASAALGYYRAAFRSPRVLGREGRAHPIAVPTLVVWGVRDRFLGVEMIARDRMAPFFAPGNAPSIVLVDEAGHFVQNEAPDRVNAALLGWLAPVPGRAGDGGDQARARAGSPSPGVIPR</sequence>
<evidence type="ECO:0000313" key="5">
    <source>
        <dbReference type="Proteomes" id="UP001162891"/>
    </source>
</evidence>
<keyword evidence="5" id="KW-1185">Reference proteome</keyword>
<gene>
    <name evidence="4" type="ORF">AMOR_34210</name>
</gene>
<evidence type="ECO:0000259" key="3">
    <source>
        <dbReference type="Pfam" id="PF00561"/>
    </source>
</evidence>
<dbReference type="Gene3D" id="3.40.50.1820">
    <property type="entry name" value="alpha/beta hydrolase"/>
    <property type="match status" value="1"/>
</dbReference>
<organism evidence="4 5">
    <name type="scientific">Anaeromyxobacter oryzae</name>
    <dbReference type="NCBI Taxonomy" id="2918170"/>
    <lineage>
        <taxon>Bacteria</taxon>
        <taxon>Pseudomonadati</taxon>
        <taxon>Myxococcota</taxon>
        <taxon>Myxococcia</taxon>
        <taxon>Myxococcales</taxon>
        <taxon>Cystobacterineae</taxon>
        <taxon>Anaeromyxobacteraceae</taxon>
        <taxon>Anaeromyxobacter</taxon>
    </lineage>
</organism>
<dbReference type="InterPro" id="IPR029058">
    <property type="entry name" value="AB_hydrolase_fold"/>
</dbReference>
<dbReference type="PANTHER" id="PTHR43329">
    <property type="entry name" value="EPOXIDE HYDROLASE"/>
    <property type="match status" value="1"/>
</dbReference>
<dbReference type="InterPro" id="IPR000639">
    <property type="entry name" value="Epox_hydrolase-like"/>
</dbReference>
<dbReference type="EMBL" id="AP025591">
    <property type="protein sequence ID" value="BDG04425.1"/>
    <property type="molecule type" value="Genomic_DNA"/>
</dbReference>
<dbReference type="PRINTS" id="PR00412">
    <property type="entry name" value="EPOXHYDRLASE"/>
</dbReference>
<feature type="region of interest" description="Disordered" evidence="2">
    <location>
        <begin position="294"/>
        <end position="315"/>
    </location>
</feature>